<accession>A0A0F9S7I9</accession>
<evidence type="ECO:0000313" key="1">
    <source>
        <dbReference type="EMBL" id="KKN25303.1"/>
    </source>
</evidence>
<comment type="caution">
    <text evidence="1">The sequence shown here is derived from an EMBL/GenBank/DDBJ whole genome shotgun (WGS) entry which is preliminary data.</text>
</comment>
<dbReference type="AlphaFoldDB" id="A0A0F9S7I9"/>
<protein>
    <submittedName>
        <fullName evidence="1">Uncharacterized protein</fullName>
    </submittedName>
</protein>
<reference evidence="1" key="1">
    <citation type="journal article" date="2015" name="Nature">
        <title>Complex archaea that bridge the gap between prokaryotes and eukaryotes.</title>
        <authorList>
            <person name="Spang A."/>
            <person name="Saw J.H."/>
            <person name="Jorgensen S.L."/>
            <person name="Zaremba-Niedzwiedzka K."/>
            <person name="Martijn J."/>
            <person name="Lind A.E."/>
            <person name="van Eijk R."/>
            <person name="Schleper C."/>
            <person name="Guy L."/>
            <person name="Ettema T.J."/>
        </authorList>
    </citation>
    <scope>NUCLEOTIDE SEQUENCE</scope>
</reference>
<name>A0A0F9S7I9_9ZZZZ</name>
<gene>
    <name evidence="1" type="ORF">LCGC14_0886130</name>
</gene>
<sequence length="52" mass="6145">MESVLDQIKMAYINNLYGCFYKPINLEEIKSIIRKILRKNLEIAERGTQNDN</sequence>
<organism evidence="1">
    <name type="scientific">marine sediment metagenome</name>
    <dbReference type="NCBI Taxonomy" id="412755"/>
    <lineage>
        <taxon>unclassified sequences</taxon>
        <taxon>metagenomes</taxon>
        <taxon>ecological metagenomes</taxon>
    </lineage>
</organism>
<dbReference type="EMBL" id="LAZR01002812">
    <property type="protein sequence ID" value="KKN25303.1"/>
    <property type="molecule type" value="Genomic_DNA"/>
</dbReference>
<proteinExistence type="predicted"/>